<evidence type="ECO:0000259" key="2">
    <source>
        <dbReference type="PROSITE" id="PS50937"/>
    </source>
</evidence>
<evidence type="ECO:0000313" key="3">
    <source>
        <dbReference type="EMBL" id="GAA5188829.1"/>
    </source>
</evidence>
<dbReference type="InterPro" id="IPR000551">
    <property type="entry name" value="MerR-type_HTH_dom"/>
</dbReference>
<name>A0ABP9RXW4_9ACTN</name>
<sequence length="285" mass="29769">MTDEWTLEELVRRVADALAADEVRAPNGRVREVPDARAIRWYTTIGLLDRPARFRGRTALYGERHLLQVVAVKRRQAQGLALAEIQAELAGATDAALRRVARIPGRPPASPPPVSLPPAAPAHSPSPSPAHPASPLPPGSPVARPSAPAPVPPATLDEGEQPVRPGSAAPAIFAPLPARTPRPAPPAPPARAPGPTPRGGPARRDRFWATPPAGLPATPPAGLPAGSEATELRYRVVLPAGVALDLPSAPSSRDLADITAAAQPLLRLLAERGLLTPEEPSNDDH</sequence>
<dbReference type="Gene3D" id="1.10.1660.10">
    <property type="match status" value="1"/>
</dbReference>
<feature type="compositionally biased region" description="Pro residues" evidence="1">
    <location>
        <begin position="213"/>
        <end position="222"/>
    </location>
</feature>
<feature type="region of interest" description="Disordered" evidence="1">
    <location>
        <begin position="103"/>
        <end position="226"/>
    </location>
</feature>
<dbReference type="SUPFAM" id="SSF46955">
    <property type="entry name" value="Putative DNA-binding domain"/>
    <property type="match status" value="1"/>
</dbReference>
<dbReference type="PROSITE" id="PS50937">
    <property type="entry name" value="HTH_MERR_2"/>
    <property type="match status" value="1"/>
</dbReference>
<protein>
    <recommendedName>
        <fullName evidence="2">HTH merR-type domain-containing protein</fullName>
    </recommendedName>
</protein>
<organism evidence="3 4">
    <name type="scientific">Rugosimonospora acidiphila</name>
    <dbReference type="NCBI Taxonomy" id="556531"/>
    <lineage>
        <taxon>Bacteria</taxon>
        <taxon>Bacillati</taxon>
        <taxon>Actinomycetota</taxon>
        <taxon>Actinomycetes</taxon>
        <taxon>Micromonosporales</taxon>
        <taxon>Micromonosporaceae</taxon>
        <taxon>Rugosimonospora</taxon>
    </lineage>
</organism>
<reference evidence="4" key="1">
    <citation type="journal article" date="2019" name="Int. J. Syst. Evol. Microbiol.">
        <title>The Global Catalogue of Microorganisms (GCM) 10K type strain sequencing project: providing services to taxonomists for standard genome sequencing and annotation.</title>
        <authorList>
            <consortium name="The Broad Institute Genomics Platform"/>
            <consortium name="The Broad Institute Genome Sequencing Center for Infectious Disease"/>
            <person name="Wu L."/>
            <person name="Ma J."/>
        </authorList>
    </citation>
    <scope>NUCLEOTIDE SEQUENCE [LARGE SCALE GENOMIC DNA]</scope>
    <source>
        <strain evidence="4">JCM 18304</strain>
    </source>
</reference>
<gene>
    <name evidence="3" type="ORF">GCM10023322_40400</name>
</gene>
<feature type="compositionally biased region" description="Pro residues" evidence="1">
    <location>
        <begin position="178"/>
        <end position="198"/>
    </location>
</feature>
<comment type="caution">
    <text evidence="3">The sequence shown here is derived from an EMBL/GenBank/DDBJ whole genome shotgun (WGS) entry which is preliminary data.</text>
</comment>
<dbReference type="RefSeq" id="WP_345631677.1">
    <property type="nucleotide sequence ID" value="NZ_BAABJQ010000011.1"/>
</dbReference>
<keyword evidence="4" id="KW-1185">Reference proteome</keyword>
<dbReference type="Proteomes" id="UP001501570">
    <property type="component" value="Unassembled WGS sequence"/>
</dbReference>
<evidence type="ECO:0000313" key="4">
    <source>
        <dbReference type="Proteomes" id="UP001501570"/>
    </source>
</evidence>
<dbReference type="EMBL" id="BAABJQ010000011">
    <property type="protein sequence ID" value="GAA5188829.1"/>
    <property type="molecule type" value="Genomic_DNA"/>
</dbReference>
<dbReference type="Pfam" id="PF13411">
    <property type="entry name" value="MerR_1"/>
    <property type="match status" value="1"/>
</dbReference>
<proteinExistence type="predicted"/>
<evidence type="ECO:0000256" key="1">
    <source>
        <dbReference type="SAM" id="MobiDB-lite"/>
    </source>
</evidence>
<dbReference type="InterPro" id="IPR009061">
    <property type="entry name" value="DNA-bd_dom_put_sf"/>
</dbReference>
<feature type="domain" description="HTH merR-type" evidence="2">
    <location>
        <begin position="36"/>
        <end position="91"/>
    </location>
</feature>
<accession>A0ABP9RXW4</accession>
<feature type="compositionally biased region" description="Pro residues" evidence="1">
    <location>
        <begin position="105"/>
        <end position="140"/>
    </location>
</feature>